<comment type="caution">
    <text evidence="2">The sequence shown here is derived from an EMBL/GenBank/DDBJ whole genome shotgun (WGS) entry which is preliminary data.</text>
</comment>
<feature type="compositionally biased region" description="Basic and acidic residues" evidence="1">
    <location>
        <begin position="110"/>
        <end position="133"/>
    </location>
</feature>
<feature type="compositionally biased region" description="Basic and acidic residues" evidence="1">
    <location>
        <begin position="37"/>
        <end position="67"/>
    </location>
</feature>
<proteinExistence type="predicted"/>
<gene>
    <name evidence="2" type="ORF">OBRU01_11014</name>
</gene>
<protein>
    <submittedName>
        <fullName evidence="2">Uncharacterized protein</fullName>
    </submittedName>
</protein>
<feature type="region of interest" description="Disordered" evidence="1">
    <location>
        <begin position="311"/>
        <end position="335"/>
    </location>
</feature>
<reference evidence="2 3" key="1">
    <citation type="journal article" date="2015" name="Genome Biol. Evol.">
        <title>The genome of winter moth (Operophtera brumata) provides a genomic perspective on sexual dimorphism and phenology.</title>
        <authorList>
            <person name="Derks M.F."/>
            <person name="Smit S."/>
            <person name="Salis L."/>
            <person name="Schijlen E."/>
            <person name="Bossers A."/>
            <person name="Mateman C."/>
            <person name="Pijl A.S."/>
            <person name="de Ridder D."/>
            <person name="Groenen M.A."/>
            <person name="Visser M.E."/>
            <person name="Megens H.J."/>
        </authorList>
    </citation>
    <scope>NUCLEOTIDE SEQUENCE [LARGE SCALE GENOMIC DNA]</scope>
    <source>
        <strain evidence="2">WM2013NL</strain>
        <tissue evidence="2">Head and thorax</tissue>
    </source>
</reference>
<sequence>MGARGDEECRAVPSSWFTPVLMIYYLCCWPADSKSGSKKEPLSAHRSHEEIGRRKSHHELTTEESTRYHSAPSVIDEVIHRRDWDRSTRELYIPLKPETLTDNHSISSDSLERAPHAESETSSSDEHKTDEQIVSRTCKKHHTNIKSSKVKKEKQVEEDKDCDATEVSSFYIGDNDASASVNNSPKRDDLLTKSIYKAKEAKQCFNESIRSKERPRQLLVPLEEHQPRMLGFCLDDVIDQLENLDRSGAMHHSIESRISLSKPAFPPPSVEPTGYDGGACYLAESGSVSELRGPRVQPVVADRTLVSSMRARHASDGDILAPPHRPESGAFSESDLDLDLEGTEEVPPAYEELKLYASPERKETAI</sequence>
<evidence type="ECO:0000313" key="2">
    <source>
        <dbReference type="EMBL" id="KOB72736.1"/>
    </source>
</evidence>
<feature type="region of interest" description="Disordered" evidence="1">
    <location>
        <begin position="102"/>
        <end position="140"/>
    </location>
</feature>
<dbReference type="EMBL" id="JTDY01001843">
    <property type="protein sequence ID" value="KOB72736.1"/>
    <property type="molecule type" value="Genomic_DNA"/>
</dbReference>
<dbReference type="Proteomes" id="UP000037510">
    <property type="component" value="Unassembled WGS sequence"/>
</dbReference>
<evidence type="ECO:0000256" key="1">
    <source>
        <dbReference type="SAM" id="MobiDB-lite"/>
    </source>
</evidence>
<evidence type="ECO:0000313" key="3">
    <source>
        <dbReference type="Proteomes" id="UP000037510"/>
    </source>
</evidence>
<organism evidence="2 3">
    <name type="scientific">Operophtera brumata</name>
    <name type="common">Winter moth</name>
    <name type="synonym">Phalaena brumata</name>
    <dbReference type="NCBI Taxonomy" id="104452"/>
    <lineage>
        <taxon>Eukaryota</taxon>
        <taxon>Metazoa</taxon>
        <taxon>Ecdysozoa</taxon>
        <taxon>Arthropoda</taxon>
        <taxon>Hexapoda</taxon>
        <taxon>Insecta</taxon>
        <taxon>Pterygota</taxon>
        <taxon>Neoptera</taxon>
        <taxon>Endopterygota</taxon>
        <taxon>Lepidoptera</taxon>
        <taxon>Glossata</taxon>
        <taxon>Ditrysia</taxon>
        <taxon>Geometroidea</taxon>
        <taxon>Geometridae</taxon>
        <taxon>Larentiinae</taxon>
        <taxon>Operophtera</taxon>
    </lineage>
</organism>
<accession>A0A0L7LC05</accession>
<dbReference type="AlphaFoldDB" id="A0A0L7LC05"/>
<feature type="region of interest" description="Disordered" evidence="1">
    <location>
        <begin position="37"/>
        <end position="69"/>
    </location>
</feature>
<name>A0A0L7LC05_OPEBR</name>
<keyword evidence="3" id="KW-1185">Reference proteome</keyword>